<sequence>MSQPATFNPADYQDYHRKKPQQQQQQQPQQQTQYASYAPQAPPPPFQGPPPMPQSMSNVSASQWSNGYWSFNPSIVPPPAPTSSTSSASAPSSKPATFNPANVRGGPQPNASVWAPGGAWGGAQAQQQYAAQQQQQQADFNPYKRQTKAPSAEYLAMPEVVNALGLHDMKPRRWRRSYSF</sequence>
<evidence type="ECO:0000256" key="1">
    <source>
        <dbReference type="SAM" id="MobiDB-lite"/>
    </source>
</evidence>
<keyword evidence="3" id="KW-1185">Reference proteome</keyword>
<dbReference type="Proteomes" id="UP000305067">
    <property type="component" value="Unassembled WGS sequence"/>
</dbReference>
<dbReference type="OrthoDB" id="3255291at2759"/>
<dbReference type="AlphaFoldDB" id="A0A5C3QHX8"/>
<accession>A0A5C3QHX8</accession>
<organism evidence="2 3">
    <name type="scientific">Pterulicium gracile</name>
    <dbReference type="NCBI Taxonomy" id="1884261"/>
    <lineage>
        <taxon>Eukaryota</taxon>
        <taxon>Fungi</taxon>
        <taxon>Dikarya</taxon>
        <taxon>Basidiomycota</taxon>
        <taxon>Agaricomycotina</taxon>
        <taxon>Agaricomycetes</taxon>
        <taxon>Agaricomycetidae</taxon>
        <taxon>Agaricales</taxon>
        <taxon>Pleurotineae</taxon>
        <taxon>Pterulaceae</taxon>
        <taxon>Pterulicium</taxon>
    </lineage>
</organism>
<feature type="compositionally biased region" description="Low complexity" evidence="1">
    <location>
        <begin position="82"/>
        <end position="97"/>
    </location>
</feature>
<reference evidence="2 3" key="1">
    <citation type="journal article" date="2019" name="Nat. Ecol. Evol.">
        <title>Megaphylogeny resolves global patterns of mushroom evolution.</title>
        <authorList>
            <person name="Varga T."/>
            <person name="Krizsan K."/>
            <person name="Foldi C."/>
            <person name="Dima B."/>
            <person name="Sanchez-Garcia M."/>
            <person name="Sanchez-Ramirez S."/>
            <person name="Szollosi G.J."/>
            <person name="Szarkandi J.G."/>
            <person name="Papp V."/>
            <person name="Albert L."/>
            <person name="Andreopoulos W."/>
            <person name="Angelini C."/>
            <person name="Antonin V."/>
            <person name="Barry K.W."/>
            <person name="Bougher N.L."/>
            <person name="Buchanan P."/>
            <person name="Buyck B."/>
            <person name="Bense V."/>
            <person name="Catcheside P."/>
            <person name="Chovatia M."/>
            <person name="Cooper J."/>
            <person name="Damon W."/>
            <person name="Desjardin D."/>
            <person name="Finy P."/>
            <person name="Geml J."/>
            <person name="Haridas S."/>
            <person name="Hughes K."/>
            <person name="Justo A."/>
            <person name="Karasinski D."/>
            <person name="Kautmanova I."/>
            <person name="Kiss B."/>
            <person name="Kocsube S."/>
            <person name="Kotiranta H."/>
            <person name="LaButti K.M."/>
            <person name="Lechner B.E."/>
            <person name="Liimatainen K."/>
            <person name="Lipzen A."/>
            <person name="Lukacs Z."/>
            <person name="Mihaltcheva S."/>
            <person name="Morgado L.N."/>
            <person name="Niskanen T."/>
            <person name="Noordeloos M.E."/>
            <person name="Ohm R.A."/>
            <person name="Ortiz-Santana B."/>
            <person name="Ovrebo C."/>
            <person name="Racz N."/>
            <person name="Riley R."/>
            <person name="Savchenko A."/>
            <person name="Shiryaev A."/>
            <person name="Soop K."/>
            <person name="Spirin V."/>
            <person name="Szebenyi C."/>
            <person name="Tomsovsky M."/>
            <person name="Tulloss R.E."/>
            <person name="Uehling J."/>
            <person name="Grigoriev I.V."/>
            <person name="Vagvolgyi C."/>
            <person name="Papp T."/>
            <person name="Martin F.M."/>
            <person name="Miettinen O."/>
            <person name="Hibbett D.S."/>
            <person name="Nagy L.G."/>
        </authorList>
    </citation>
    <scope>NUCLEOTIDE SEQUENCE [LARGE SCALE GENOMIC DNA]</scope>
    <source>
        <strain evidence="2 3">CBS 309.79</strain>
    </source>
</reference>
<gene>
    <name evidence="2" type="ORF">BDV98DRAFT_93665</name>
</gene>
<protein>
    <submittedName>
        <fullName evidence="2">Uncharacterized protein</fullName>
    </submittedName>
</protein>
<feature type="compositionally biased region" description="Pro residues" evidence="1">
    <location>
        <begin position="40"/>
        <end position="53"/>
    </location>
</feature>
<evidence type="ECO:0000313" key="2">
    <source>
        <dbReference type="EMBL" id="TFL00730.1"/>
    </source>
</evidence>
<feature type="region of interest" description="Disordered" evidence="1">
    <location>
        <begin position="1"/>
        <end position="149"/>
    </location>
</feature>
<name>A0A5C3QHX8_9AGAR</name>
<evidence type="ECO:0000313" key="3">
    <source>
        <dbReference type="Proteomes" id="UP000305067"/>
    </source>
</evidence>
<proteinExistence type="predicted"/>
<dbReference type="EMBL" id="ML178827">
    <property type="protein sequence ID" value="TFL00730.1"/>
    <property type="molecule type" value="Genomic_DNA"/>
</dbReference>
<feature type="compositionally biased region" description="Polar residues" evidence="1">
    <location>
        <begin position="55"/>
        <end position="73"/>
    </location>
</feature>
<dbReference type="STRING" id="1884261.A0A5C3QHX8"/>
<feature type="compositionally biased region" description="Low complexity" evidence="1">
    <location>
        <begin position="122"/>
        <end position="138"/>
    </location>
</feature>
<feature type="compositionally biased region" description="Low complexity" evidence="1">
    <location>
        <begin position="21"/>
        <end position="39"/>
    </location>
</feature>